<name>A0A6J7K746_9ZZZZ</name>
<protein>
    <submittedName>
        <fullName evidence="3">Unannotated protein</fullName>
    </submittedName>
</protein>
<evidence type="ECO:0000313" key="3">
    <source>
        <dbReference type="EMBL" id="CAB4951768.1"/>
    </source>
</evidence>
<feature type="transmembrane region" description="Helical" evidence="2">
    <location>
        <begin position="78"/>
        <end position="97"/>
    </location>
</feature>
<accession>A0A6J7K746</accession>
<keyword evidence="2" id="KW-0812">Transmembrane</keyword>
<feature type="transmembrane region" description="Helical" evidence="2">
    <location>
        <begin position="351"/>
        <end position="370"/>
    </location>
</feature>
<keyword evidence="2" id="KW-1133">Transmembrane helix</keyword>
<keyword evidence="2" id="KW-0472">Membrane</keyword>
<feature type="transmembrane region" description="Helical" evidence="2">
    <location>
        <begin position="104"/>
        <end position="122"/>
    </location>
</feature>
<organism evidence="3">
    <name type="scientific">freshwater metagenome</name>
    <dbReference type="NCBI Taxonomy" id="449393"/>
    <lineage>
        <taxon>unclassified sequences</taxon>
        <taxon>metagenomes</taxon>
        <taxon>ecological metagenomes</taxon>
    </lineage>
</organism>
<feature type="transmembrane region" description="Helical" evidence="2">
    <location>
        <begin position="319"/>
        <end position="339"/>
    </location>
</feature>
<gene>
    <name evidence="3" type="ORF">UFOPK3564_03529</name>
</gene>
<evidence type="ECO:0000256" key="1">
    <source>
        <dbReference type="SAM" id="MobiDB-lite"/>
    </source>
</evidence>
<dbReference type="AlphaFoldDB" id="A0A6J7K746"/>
<evidence type="ECO:0000256" key="2">
    <source>
        <dbReference type="SAM" id="Phobius"/>
    </source>
</evidence>
<reference evidence="3" key="1">
    <citation type="submission" date="2020-05" db="EMBL/GenBank/DDBJ databases">
        <authorList>
            <person name="Chiriac C."/>
            <person name="Salcher M."/>
            <person name="Ghai R."/>
            <person name="Kavagutti S V."/>
        </authorList>
    </citation>
    <scope>NUCLEOTIDE SEQUENCE</scope>
</reference>
<feature type="compositionally biased region" description="Low complexity" evidence="1">
    <location>
        <begin position="291"/>
        <end position="310"/>
    </location>
</feature>
<feature type="region of interest" description="Disordered" evidence="1">
    <location>
        <begin position="271"/>
        <end position="310"/>
    </location>
</feature>
<feature type="transmembrane region" description="Helical" evidence="2">
    <location>
        <begin position="241"/>
        <end position="265"/>
    </location>
</feature>
<sequence>MGARSRTPVAIVAGIVLILALLSMIPPSTATYDPWAWIIWGREVVHGDLNTIDGPSWKPLPVVVTSLAAPLGSIAPDVWVVTARIGALSAVVVAFLLGRRTVGTVAGGVLAAAPLAFAPWFFWHGWLANSEGLLVVFVLGAALAELQGRRGIAMTCGVAAALLRPEAWPFLLLYAAWVAWHADLRGRVGVLAGLAILPPAWLLPEKWGSGDFWRASTRAQNPDPGAPSLTERPWLTIVENFAHMLPTTTWAVAAAVAVLSVALLVRDRRRPGAGEGPVAATARTEAGQTTPVAPAGADAAQGASPAGGAPRPGGVRAPWAVVAALALFGLAWLVLVAIMTERGYSGNERYLIQPAALLIVAAGVAAGLVLRRLQSPARTGLVVVAVAGIGFAAVSELPEQVDSVLYEGRLVHDLDDAIASAGGVERLKGCGGVSTLNLMVPQVAWALDEHAVDVKDAKFARTPVVLRLRLQEGDILRPSVGRVPSMPVLARTPYWQIEAADCPATPGRTR</sequence>
<dbReference type="EMBL" id="CAFBMK010000350">
    <property type="protein sequence ID" value="CAB4951768.1"/>
    <property type="molecule type" value="Genomic_DNA"/>
</dbReference>
<proteinExistence type="predicted"/>